<keyword evidence="9" id="KW-1185">Reference proteome</keyword>
<keyword evidence="6" id="KW-0175">Coiled coil</keyword>
<accession>A0ABW5Y1Z8</accession>
<dbReference type="InterPro" id="IPR027417">
    <property type="entry name" value="P-loop_NTPase"/>
</dbReference>
<evidence type="ECO:0000259" key="7">
    <source>
        <dbReference type="Pfam" id="PF00350"/>
    </source>
</evidence>
<dbReference type="SUPFAM" id="SSF52540">
    <property type="entry name" value="P-loop containing nucleoside triphosphate hydrolases"/>
    <property type="match status" value="2"/>
</dbReference>
<keyword evidence="5" id="KW-0472">Membrane</keyword>
<evidence type="ECO:0000313" key="8">
    <source>
        <dbReference type="EMBL" id="MFD2869339.1"/>
    </source>
</evidence>
<dbReference type="CDD" id="cd09912">
    <property type="entry name" value="DLP_2"/>
    <property type="match status" value="2"/>
</dbReference>
<dbReference type="Pfam" id="PF00350">
    <property type="entry name" value="Dynamin_N"/>
    <property type="match status" value="2"/>
</dbReference>
<evidence type="ECO:0000313" key="9">
    <source>
        <dbReference type="Proteomes" id="UP001597568"/>
    </source>
</evidence>
<evidence type="ECO:0000256" key="4">
    <source>
        <dbReference type="ARBA" id="ARBA00023134"/>
    </source>
</evidence>
<feature type="domain" description="Dynamin N-terminal" evidence="7">
    <location>
        <begin position="48"/>
        <end position="204"/>
    </location>
</feature>
<protein>
    <submittedName>
        <fullName evidence="8">Dynamin family protein</fullName>
    </submittedName>
</protein>
<dbReference type="InterPro" id="IPR045063">
    <property type="entry name" value="Dynamin_N"/>
</dbReference>
<dbReference type="InterPro" id="IPR027094">
    <property type="entry name" value="Mitofusin_fam"/>
</dbReference>
<keyword evidence="2" id="KW-0547">Nucleotide-binding</keyword>
<evidence type="ECO:0000256" key="5">
    <source>
        <dbReference type="ARBA" id="ARBA00023136"/>
    </source>
</evidence>
<evidence type="ECO:0000256" key="2">
    <source>
        <dbReference type="ARBA" id="ARBA00022741"/>
    </source>
</evidence>
<keyword evidence="3" id="KW-0378">Hydrolase</keyword>
<feature type="coiled-coil region" evidence="6">
    <location>
        <begin position="1167"/>
        <end position="1194"/>
    </location>
</feature>
<comment type="subcellular location">
    <subcellularLocation>
        <location evidence="1">Membrane</location>
    </subcellularLocation>
</comment>
<sequence>MPTFEEKIQLLLKQTALNYMTYKRNEDDERMAKTVLFADKLIKKEFTIAFAGHFSAGKSSMINALTGDQLLPSSPIPTSANVVKVRKAAEDYAIAYLVDDEPVKFDADYDIKTVKEFAKNGALVSQIEIGHSQSVLPDGVTVMDTPGVDSTDDAHRMSTESALHLADIVFYVMDYNHVQSELNFQFTKTLMKYNPNVFLIVNQIDKHKDAELSFEDFKESARQSFANWGVVPKGMFFTSLRDVNNPNNDFEQVKSIVMDSMDGWQDAIVTNGENTLKQLLAEHEAYLAQQKQEIYDNSLDVVTEDDWIRKEDILAEYDTVIRQLELYSVDEWEINYNTEVDELLENAVLMPFELRDLLGKYAESKQTDFSVGGLFGKKKKTEAEREKRQQELYAKYKEVVGSQISGHMLNIMKQSLKDVGALSDAESLAIDDFTFDIPFSVIEGEVRTNAVAGDALINFANRVVSATRIWFKRETDDWKQHKKSLIEELAMTHIEPLKKKKRTLEEKVAIIREYNKVEGQEKYFAIQQTVDIHTLNQEADKLTNNWIKERREAYDKMRHFDPSMLAQEEETQAVEHIEELTQGEYNVQLSATIEHALRTANAVEPIDGFEEVSAYLKNKVSRLEEKDFTIALFGAFSAGKSSFSNALMGQRVLPVSPNPTTAAINKIRPVSPEHPHETADVVLKTVEQMTEDIISSYGEIGITVTSLDDAFNKAQQALDVELVDERLHVHKSFVRAFREGYPLFKDKLGTVVRANYEDFEKFVAQENRSCFVDNIDFYFDCALTRMGVTLVDTPGADSINARHTGVAFEYIRNADAILFITYYNHAFARADREFLIQLGRVKDAFELDKMFFVVNAIDLAADDEERDAVIDYVRSELLRFGIRKPRLFGISSLLALKEKVEQIELESGMKPFEENFHHFLENELTAIAVQALAEETEKTEGRLSSLIEQTEQNLARKDERLEELATLETFIKKYFGQSAAAVIEKDEANEQKDLLYYVLQRVYLRYTDFFKESYNPAVFNTKSTSAALDFALKELVGSLSFDFEQEMRVTNFRLSKFLVARFKERYTTDVRKMKDMNDSFSFMPFELEDPEILEFTGPFNDYNKYKEVNKLFKNSKAFFEKNERFLLRDKLEEISKPDAKIYLDEQGVRMTAWAQAIITKQADALRTNLEKQALRQIETERNLLQEESKLAEWKGIYNNLVAEVH</sequence>
<keyword evidence="4" id="KW-0342">GTP-binding</keyword>
<organism evidence="8 9">
    <name type="scientific">Kurthia populi</name>
    <dbReference type="NCBI Taxonomy" id="1562132"/>
    <lineage>
        <taxon>Bacteria</taxon>
        <taxon>Bacillati</taxon>
        <taxon>Bacillota</taxon>
        <taxon>Bacilli</taxon>
        <taxon>Bacillales</taxon>
        <taxon>Caryophanaceae</taxon>
        <taxon>Kurthia</taxon>
    </lineage>
</organism>
<dbReference type="PANTHER" id="PTHR10465:SF0">
    <property type="entry name" value="SARCALUMENIN"/>
    <property type="match status" value="1"/>
</dbReference>
<reference evidence="9" key="1">
    <citation type="journal article" date="2019" name="Int. J. Syst. Evol. Microbiol.">
        <title>The Global Catalogue of Microorganisms (GCM) 10K type strain sequencing project: providing services to taxonomists for standard genome sequencing and annotation.</title>
        <authorList>
            <consortium name="The Broad Institute Genomics Platform"/>
            <consortium name="The Broad Institute Genome Sequencing Center for Infectious Disease"/>
            <person name="Wu L."/>
            <person name="Ma J."/>
        </authorList>
    </citation>
    <scope>NUCLEOTIDE SEQUENCE [LARGE SCALE GENOMIC DNA]</scope>
    <source>
        <strain evidence="9">KCTC 33522</strain>
    </source>
</reference>
<dbReference type="Proteomes" id="UP001597568">
    <property type="component" value="Unassembled WGS sequence"/>
</dbReference>
<dbReference type="RefSeq" id="WP_380148103.1">
    <property type="nucleotide sequence ID" value="NZ_JBHUOR010000112.1"/>
</dbReference>
<evidence type="ECO:0000256" key="6">
    <source>
        <dbReference type="SAM" id="Coils"/>
    </source>
</evidence>
<evidence type="ECO:0000256" key="3">
    <source>
        <dbReference type="ARBA" id="ARBA00022801"/>
    </source>
</evidence>
<feature type="domain" description="Dynamin N-terminal" evidence="7">
    <location>
        <begin position="630"/>
        <end position="856"/>
    </location>
</feature>
<name>A0ABW5Y1Z8_9BACL</name>
<evidence type="ECO:0000256" key="1">
    <source>
        <dbReference type="ARBA" id="ARBA00004370"/>
    </source>
</evidence>
<dbReference type="PANTHER" id="PTHR10465">
    <property type="entry name" value="TRANSMEMBRANE GTPASE FZO1"/>
    <property type="match status" value="1"/>
</dbReference>
<gene>
    <name evidence="8" type="ORF">ACFSY7_12665</name>
</gene>
<proteinExistence type="predicted"/>
<comment type="caution">
    <text evidence="8">The sequence shown here is derived from an EMBL/GenBank/DDBJ whole genome shotgun (WGS) entry which is preliminary data.</text>
</comment>
<dbReference type="Gene3D" id="3.40.50.300">
    <property type="entry name" value="P-loop containing nucleotide triphosphate hydrolases"/>
    <property type="match status" value="2"/>
</dbReference>
<dbReference type="EMBL" id="JBHUOR010000112">
    <property type="protein sequence ID" value="MFD2869339.1"/>
    <property type="molecule type" value="Genomic_DNA"/>
</dbReference>
<feature type="coiled-coil region" evidence="6">
    <location>
        <begin position="929"/>
        <end position="967"/>
    </location>
</feature>